<dbReference type="PANTHER" id="PTHR33077:SF61">
    <property type="entry name" value="PROTEIN TIFY 3A-RELATED"/>
    <property type="match status" value="1"/>
</dbReference>
<feature type="region of interest" description="Disordered" evidence="2">
    <location>
        <begin position="270"/>
        <end position="320"/>
    </location>
</feature>
<feature type="compositionally biased region" description="Low complexity" evidence="2">
    <location>
        <begin position="302"/>
        <end position="320"/>
    </location>
</feature>
<dbReference type="InterPro" id="IPR010399">
    <property type="entry name" value="Tify_dom"/>
</dbReference>
<evidence type="ECO:0000259" key="3">
    <source>
        <dbReference type="PROSITE" id="PS51320"/>
    </source>
</evidence>
<dbReference type="EMBL" id="GCKF01009423">
    <property type="protein sequence ID" value="JAG99099.1"/>
    <property type="molecule type" value="Transcribed_RNA"/>
</dbReference>
<feature type="region of interest" description="Disordered" evidence="2">
    <location>
        <begin position="1"/>
        <end position="36"/>
    </location>
</feature>
<accession>A0A0D6R8B4</accession>
<dbReference type="PROSITE" id="PS51320">
    <property type="entry name" value="TIFY"/>
    <property type="match status" value="1"/>
</dbReference>
<protein>
    <recommendedName>
        <fullName evidence="3">Tify domain-containing protein</fullName>
    </recommendedName>
</protein>
<reference evidence="4" key="1">
    <citation type="submission" date="2015-03" db="EMBL/GenBank/DDBJ databases">
        <title>A transcriptome of Araucaria cunninghamii, an australian fine timber species.</title>
        <authorList>
            <person name="Jing Yi C.J.Y."/>
            <person name="Yin San L.Y.S."/>
            <person name="Abdul Karim S.S."/>
            <person name="Wan Azmi N.N."/>
            <person name="Hercus R.R."/>
            <person name="Croft L.L."/>
        </authorList>
    </citation>
    <scope>NUCLEOTIDE SEQUENCE</scope>
    <source>
        <strain evidence="4">MI0301</strain>
        <tissue evidence="4">Leaf</tissue>
    </source>
</reference>
<dbReference type="InterPro" id="IPR018467">
    <property type="entry name" value="CCT_CS"/>
</dbReference>
<dbReference type="GO" id="GO:0031347">
    <property type="term" value="P:regulation of defense response"/>
    <property type="evidence" value="ECO:0007669"/>
    <property type="project" value="TreeGrafter"/>
</dbReference>
<organism evidence="4">
    <name type="scientific">Araucaria cunninghamii</name>
    <name type="common">Hoop pine</name>
    <name type="synonym">Moreton Bay pine</name>
    <dbReference type="NCBI Taxonomy" id="56994"/>
    <lineage>
        <taxon>Eukaryota</taxon>
        <taxon>Viridiplantae</taxon>
        <taxon>Streptophyta</taxon>
        <taxon>Embryophyta</taxon>
        <taxon>Tracheophyta</taxon>
        <taxon>Spermatophyta</taxon>
        <taxon>Pinopsida</taxon>
        <taxon>Pinidae</taxon>
        <taxon>Conifers II</taxon>
        <taxon>Araucariales</taxon>
        <taxon>Araucariaceae</taxon>
        <taxon>Araucaria</taxon>
    </lineage>
</organism>
<comment type="similarity">
    <text evidence="1">Belongs to the TIFY/JAZ family.</text>
</comment>
<dbReference type="GO" id="GO:0009611">
    <property type="term" value="P:response to wounding"/>
    <property type="evidence" value="ECO:0007669"/>
    <property type="project" value="TreeGrafter"/>
</dbReference>
<dbReference type="GO" id="GO:0005634">
    <property type="term" value="C:nucleus"/>
    <property type="evidence" value="ECO:0007669"/>
    <property type="project" value="TreeGrafter"/>
</dbReference>
<sequence length="320" mass="34160">MDFLGVDKEKSESNRELAKDRQQSNKHVKNDGQDASLCPASQGFNAFSKYFEEKGSLSLGLMASEQAQSSDEKPGRVGFTSWVKPAGDGKRAAQVPVPRLDLSSCSAAAAGRSCNSMDLFRHEGFGSPIAAAVGFEHRKPDLEGLQKHQQQCQFPGYPVLRPAAVPVQGKQSAGGGVQLTIFYAGTVNVYDDIPADKAQAIMLLASSGNSGYGNNLGSMNNVNSSGSQAERTLPRFPSLAGSAMIANQPSRKVNADLPIARKHSLQRFLEKRKDRLSSKSPYPNTGESNIPADETNPKRRSPCPASSSSPPSPQQALPAN</sequence>
<dbReference type="Pfam" id="PF09425">
    <property type="entry name" value="Jas_motif"/>
    <property type="match status" value="1"/>
</dbReference>
<dbReference type="PANTHER" id="PTHR33077">
    <property type="entry name" value="PROTEIN TIFY 4A-RELATED-RELATED"/>
    <property type="match status" value="1"/>
</dbReference>
<evidence type="ECO:0000256" key="1">
    <source>
        <dbReference type="ARBA" id="ARBA00008614"/>
    </source>
</evidence>
<proteinExistence type="inferred from homology"/>
<dbReference type="GO" id="GO:2000022">
    <property type="term" value="P:regulation of jasmonic acid mediated signaling pathway"/>
    <property type="evidence" value="ECO:0007669"/>
    <property type="project" value="TreeGrafter"/>
</dbReference>
<feature type="compositionally biased region" description="Polar residues" evidence="2">
    <location>
        <begin position="278"/>
        <end position="288"/>
    </location>
</feature>
<evidence type="ECO:0000256" key="2">
    <source>
        <dbReference type="SAM" id="MobiDB-lite"/>
    </source>
</evidence>
<evidence type="ECO:0000313" key="4">
    <source>
        <dbReference type="EMBL" id="JAG99099.1"/>
    </source>
</evidence>
<feature type="compositionally biased region" description="Basic and acidic residues" evidence="2">
    <location>
        <begin position="1"/>
        <end position="32"/>
    </location>
</feature>
<dbReference type="AlphaFoldDB" id="A0A0D6R8B4"/>
<name>A0A0D6R8B4_ARACU</name>
<feature type="domain" description="Tify" evidence="3">
    <location>
        <begin position="172"/>
        <end position="207"/>
    </location>
</feature>
<dbReference type="Pfam" id="PF06200">
    <property type="entry name" value="tify"/>
    <property type="match status" value="1"/>
</dbReference>
<dbReference type="SMART" id="SM00979">
    <property type="entry name" value="TIFY"/>
    <property type="match status" value="1"/>
</dbReference>
<dbReference type="InterPro" id="IPR040390">
    <property type="entry name" value="TIFY/JAZ"/>
</dbReference>